<dbReference type="Proteomes" id="UP000279908">
    <property type="component" value="Unassembled WGS sequence"/>
</dbReference>
<dbReference type="EMBL" id="WUBZ01000002">
    <property type="protein sequence ID" value="MWV53698.1"/>
    <property type="molecule type" value="Genomic_DNA"/>
</dbReference>
<feature type="region of interest" description="Disordered" evidence="1">
    <location>
        <begin position="1"/>
        <end position="21"/>
    </location>
</feature>
<sequence>MNHSTAKKEHGGAPPSGERSIPRLIDDTVSATWDDVKTIIDAKIEILKIEISEKIAIVAAMLILSIVLIAGSAYLVTTLAFLGGELTGHTWLGFLMVSLIFIVTFIFFARFRPELLKNLIQKILLSLYDYKK</sequence>
<keyword evidence="2" id="KW-0472">Membrane</keyword>
<feature type="transmembrane region" description="Helical" evidence="2">
    <location>
        <begin position="88"/>
        <end position="109"/>
    </location>
</feature>
<gene>
    <name evidence="5" type="ORF">EKD02_03120</name>
    <name evidence="3" type="ORF">FP507_08680</name>
    <name evidence="4" type="ORF">GJ685_01295</name>
</gene>
<proteinExistence type="predicted"/>
<evidence type="ECO:0000313" key="3">
    <source>
        <dbReference type="EMBL" id="KAA6233104.1"/>
    </source>
</evidence>
<reference evidence="3 7" key="2">
    <citation type="submission" date="2019-07" db="EMBL/GenBank/DDBJ databases">
        <title>Draft genome Sequence of Chlorobium phaeovibrioides sp. strain PhvTcv-s14, from the Phylum Chlorobi.</title>
        <authorList>
            <person name="Babenko V."/>
            <person name="Boldyreva D."/>
            <person name="Kanygina A."/>
            <person name="Selezneva O."/>
            <person name="Akopiyan T."/>
            <person name="Lunina O."/>
        </authorList>
    </citation>
    <scope>NUCLEOTIDE SEQUENCE [LARGE SCALE GENOMIC DNA]</scope>
    <source>
        <strain evidence="3 7">GrTcv12</strain>
    </source>
</reference>
<organism evidence="5 6">
    <name type="scientific">Chlorobium phaeovibrioides</name>
    <dbReference type="NCBI Taxonomy" id="1094"/>
    <lineage>
        <taxon>Bacteria</taxon>
        <taxon>Pseudomonadati</taxon>
        <taxon>Chlorobiota</taxon>
        <taxon>Chlorobiia</taxon>
        <taxon>Chlorobiales</taxon>
        <taxon>Chlorobiaceae</taxon>
        <taxon>Chlorobium/Pelodictyon group</taxon>
        <taxon>Chlorobium</taxon>
    </lineage>
</organism>
<dbReference type="Proteomes" id="UP000327458">
    <property type="component" value="Unassembled WGS sequence"/>
</dbReference>
<dbReference type="Proteomes" id="UP000489351">
    <property type="component" value="Unassembled WGS sequence"/>
</dbReference>
<keyword evidence="2" id="KW-1133">Transmembrane helix</keyword>
<accession>A0A3S0P023</accession>
<dbReference type="OMA" id="ASTHNIQ"/>
<dbReference type="EMBL" id="RXYK01000003">
    <property type="protein sequence ID" value="RTY39099.1"/>
    <property type="molecule type" value="Genomic_DNA"/>
</dbReference>
<dbReference type="InterPro" id="IPR009937">
    <property type="entry name" value="Phage_holin_3_6"/>
</dbReference>
<dbReference type="AlphaFoldDB" id="A0A3S0P023"/>
<feature type="transmembrane region" description="Helical" evidence="2">
    <location>
        <begin position="55"/>
        <end position="82"/>
    </location>
</feature>
<evidence type="ECO:0000313" key="5">
    <source>
        <dbReference type="EMBL" id="RTY39099.1"/>
    </source>
</evidence>
<protein>
    <submittedName>
        <fullName evidence="5">Phage holin family protein</fullName>
    </submittedName>
</protein>
<evidence type="ECO:0000313" key="8">
    <source>
        <dbReference type="Proteomes" id="UP000489351"/>
    </source>
</evidence>
<evidence type="ECO:0000313" key="4">
    <source>
        <dbReference type="EMBL" id="MWV53698.1"/>
    </source>
</evidence>
<dbReference type="RefSeq" id="WP_011890731.1">
    <property type="nucleotide sequence ID" value="NZ_CP041698.1"/>
</dbReference>
<evidence type="ECO:0000256" key="2">
    <source>
        <dbReference type="SAM" id="Phobius"/>
    </source>
</evidence>
<reference evidence="5 6" key="1">
    <citation type="submission" date="2018-12" db="EMBL/GenBank/DDBJ databases">
        <authorList>
            <person name="Lunina O.N."/>
            <person name="Grouzdev D.S."/>
            <person name="Gorlenko V.M."/>
            <person name="Savvichev A.S."/>
        </authorList>
    </citation>
    <scope>NUCLEOTIDE SEQUENCE [LARGE SCALE GENOMIC DNA]</scope>
    <source>
        <strain evidence="5 6">BrKhr-17</strain>
    </source>
</reference>
<reference evidence="4 8" key="3">
    <citation type="submission" date="2019-11" db="EMBL/GenBank/DDBJ databases">
        <title>Green- and brown-colored morphotypes of Chlorobia in the stratified aquatic ecosystems of Kandalaksha Gulf (White Sea): A model for study of the accessory genome evolution.</title>
        <authorList>
            <person name="Grouzdev D.S."/>
        </authorList>
    </citation>
    <scope>NUCLEOTIDE SEQUENCE [LARGE SCALE GENOMIC DNA]</scope>
    <source>
        <strain evidence="4 8">ZM</strain>
    </source>
</reference>
<comment type="caution">
    <text evidence="5">The sequence shown here is derived from an EMBL/GenBank/DDBJ whole genome shotgun (WGS) entry which is preliminary data.</text>
</comment>
<name>A0A3S0P023_CHLPH</name>
<dbReference type="EMBL" id="VMRG01000001">
    <property type="protein sequence ID" value="KAA6233104.1"/>
    <property type="molecule type" value="Genomic_DNA"/>
</dbReference>
<evidence type="ECO:0000313" key="7">
    <source>
        <dbReference type="Proteomes" id="UP000327458"/>
    </source>
</evidence>
<evidence type="ECO:0000313" key="6">
    <source>
        <dbReference type="Proteomes" id="UP000279908"/>
    </source>
</evidence>
<feature type="compositionally biased region" description="Basic and acidic residues" evidence="1">
    <location>
        <begin position="1"/>
        <end position="11"/>
    </location>
</feature>
<keyword evidence="2" id="KW-0812">Transmembrane</keyword>
<dbReference type="Pfam" id="PF07332">
    <property type="entry name" value="Phage_holin_3_6"/>
    <property type="match status" value="1"/>
</dbReference>
<keyword evidence="8" id="KW-1185">Reference proteome</keyword>
<evidence type="ECO:0000256" key="1">
    <source>
        <dbReference type="SAM" id="MobiDB-lite"/>
    </source>
</evidence>